<name>A0A1I8AGK7_9BILA</name>
<dbReference type="AlphaFoldDB" id="A0A1I8AGK7"/>
<dbReference type="WBParaSite" id="L893_g5573.t1">
    <property type="protein sequence ID" value="L893_g5573.t1"/>
    <property type="gene ID" value="L893_g5573"/>
</dbReference>
<protein>
    <submittedName>
        <fullName evidence="3">Gnk2-homologous domain-containing protein</fullName>
    </submittedName>
</protein>
<dbReference type="Proteomes" id="UP000095287">
    <property type="component" value="Unplaced"/>
</dbReference>
<evidence type="ECO:0000313" key="3">
    <source>
        <dbReference type="WBParaSite" id="L893_g5573.t1"/>
    </source>
</evidence>
<keyword evidence="1" id="KW-0732">Signal</keyword>
<proteinExistence type="predicted"/>
<feature type="signal peptide" evidence="1">
    <location>
        <begin position="1"/>
        <end position="21"/>
    </location>
</feature>
<evidence type="ECO:0000256" key="1">
    <source>
        <dbReference type="SAM" id="SignalP"/>
    </source>
</evidence>
<evidence type="ECO:0000313" key="2">
    <source>
        <dbReference type="Proteomes" id="UP000095287"/>
    </source>
</evidence>
<reference evidence="3" key="1">
    <citation type="submission" date="2016-11" db="UniProtKB">
        <authorList>
            <consortium name="WormBaseParasite"/>
        </authorList>
    </citation>
    <scope>IDENTIFICATION</scope>
</reference>
<feature type="chain" id="PRO_5009314709" evidence="1">
    <location>
        <begin position="22"/>
        <end position="139"/>
    </location>
</feature>
<sequence>MNAACILVVSFLVAFLPLSLSQSNYRNIGGGIKAVPFEGAVPKGRRVCDLTAAFVAIMGNPASYYEVRCSDLPHEDDEACTTCCHLALLGRYPGLQKDQISGLLINLRDTVPLEEAAPQPGDLKPLDARCSCCHPVLPM</sequence>
<keyword evidence="2" id="KW-1185">Reference proteome</keyword>
<accession>A0A1I8AGK7</accession>
<organism evidence="2 3">
    <name type="scientific">Steinernema glaseri</name>
    <dbReference type="NCBI Taxonomy" id="37863"/>
    <lineage>
        <taxon>Eukaryota</taxon>
        <taxon>Metazoa</taxon>
        <taxon>Ecdysozoa</taxon>
        <taxon>Nematoda</taxon>
        <taxon>Chromadorea</taxon>
        <taxon>Rhabditida</taxon>
        <taxon>Tylenchina</taxon>
        <taxon>Panagrolaimomorpha</taxon>
        <taxon>Strongyloidoidea</taxon>
        <taxon>Steinernematidae</taxon>
        <taxon>Steinernema</taxon>
    </lineage>
</organism>